<feature type="chain" id="PRO_5020338897" evidence="1">
    <location>
        <begin position="30"/>
        <end position="359"/>
    </location>
</feature>
<organism evidence="2 3">
    <name type="scientific">Simplicispira metamorpha</name>
    <dbReference type="NCBI Taxonomy" id="80881"/>
    <lineage>
        <taxon>Bacteria</taxon>
        <taxon>Pseudomonadati</taxon>
        <taxon>Pseudomonadota</taxon>
        <taxon>Betaproteobacteria</taxon>
        <taxon>Burkholderiales</taxon>
        <taxon>Comamonadaceae</taxon>
        <taxon>Simplicispira</taxon>
    </lineage>
</organism>
<dbReference type="OrthoDB" id="9776955at2"/>
<feature type="signal peptide" evidence="1">
    <location>
        <begin position="1"/>
        <end position="29"/>
    </location>
</feature>
<protein>
    <submittedName>
        <fullName evidence="2">Putative ABC transport system substrate-binding protein</fullName>
    </submittedName>
</protein>
<dbReference type="RefSeq" id="WP_119012405.1">
    <property type="nucleotide sequence ID" value="NZ_QXNC01000005.1"/>
</dbReference>
<dbReference type="Pfam" id="PF04392">
    <property type="entry name" value="ABC_sub_bind"/>
    <property type="match status" value="1"/>
</dbReference>
<dbReference type="CDD" id="cd06325">
    <property type="entry name" value="PBP1_ABC_unchar_transporter"/>
    <property type="match status" value="1"/>
</dbReference>
<comment type="caution">
    <text evidence="2">The sequence shown here is derived from an EMBL/GenBank/DDBJ whole genome shotgun (WGS) entry which is preliminary data.</text>
</comment>
<dbReference type="Gene3D" id="3.40.50.2300">
    <property type="match status" value="2"/>
</dbReference>
<sequence>MTVRRHFLSHGLRHAAGLSLLPLLPPAWSAGTTPTPRLRHPTGRPFRILMLTFRGETDVDRGFRAYLADAGLDAQFTVRDVQQDAGRVPGILRDTAPWQPDLIYAWGTPITLAVVGPHDAASQSGFVRDIPVVFALVAAPLQSRIVAQLDAPGRNVTGAVHVVPTDVQLRAMQSYRPFQKLGVLYNAAEPNSRAIVAQAREFCQRSGAQLLERTFRTNATGAPVADGVEDLVAQLHAAGAQWLYLLPDTFLGSLYERIAPTALKLQLPSFGAAELAVRSGGALVGLVSRYYSVGQLAGAKALDILVAGKSPAQVPVETLKRFSLLVNMQVARSLRLYPPIDMLNYAEVIAIGPTEARPS</sequence>
<dbReference type="AlphaFoldDB" id="A0A4R2NGL9"/>
<evidence type="ECO:0000313" key="2">
    <source>
        <dbReference type="EMBL" id="TCP20451.1"/>
    </source>
</evidence>
<reference evidence="2 3" key="1">
    <citation type="submission" date="2019-03" db="EMBL/GenBank/DDBJ databases">
        <title>Genomic Encyclopedia of Type Strains, Phase IV (KMG-IV): sequencing the most valuable type-strain genomes for metagenomic binning, comparative biology and taxonomic classification.</title>
        <authorList>
            <person name="Goeker M."/>
        </authorList>
    </citation>
    <scope>NUCLEOTIDE SEQUENCE [LARGE SCALE GENOMIC DNA]</scope>
    <source>
        <strain evidence="2 3">DSM 1837</strain>
    </source>
</reference>
<dbReference type="Proteomes" id="UP000295182">
    <property type="component" value="Unassembled WGS sequence"/>
</dbReference>
<keyword evidence="1" id="KW-0732">Signal</keyword>
<keyword evidence="3" id="KW-1185">Reference proteome</keyword>
<dbReference type="EMBL" id="SLXH01000001">
    <property type="protein sequence ID" value="TCP20451.1"/>
    <property type="molecule type" value="Genomic_DNA"/>
</dbReference>
<proteinExistence type="predicted"/>
<dbReference type="PANTHER" id="PTHR35271:SF1">
    <property type="entry name" value="ABC TRANSPORTER, SUBSTRATE-BINDING LIPOPROTEIN"/>
    <property type="match status" value="1"/>
</dbReference>
<name>A0A4R2NGL9_9BURK</name>
<evidence type="ECO:0000313" key="3">
    <source>
        <dbReference type="Proteomes" id="UP000295182"/>
    </source>
</evidence>
<dbReference type="InterPro" id="IPR007487">
    <property type="entry name" value="ABC_transpt-TYRBP-like"/>
</dbReference>
<dbReference type="PANTHER" id="PTHR35271">
    <property type="entry name" value="ABC TRANSPORTER, SUBSTRATE-BINDING LIPOPROTEIN-RELATED"/>
    <property type="match status" value="1"/>
</dbReference>
<accession>A0A4R2NGL9</accession>
<gene>
    <name evidence="2" type="ORF">EV674_101100</name>
</gene>
<evidence type="ECO:0000256" key="1">
    <source>
        <dbReference type="SAM" id="SignalP"/>
    </source>
</evidence>